<dbReference type="Proteomes" id="UP000031121">
    <property type="component" value="Chromosome"/>
</dbReference>
<sequence>MGTSPSYSGANRSTANATAAIGTNAAKNRTASLFQLMGRSPISFPVCPFVHGEQEVLSVPPGMQHPDGQKGVADVVPFHRRAAAVQADGVVALHRVGQRVLRALPHALFGPGLAFLGVLIVSVGQEARQVPEGKRDHLGIVVGLDRVHMRVGHAGRSVHGDAREVDGSFALGGVMVGLGVEVLAVAPGHNLGHREIGICVGRGRIQPERDVDPLDLVEVVFVREAFGEQLLIAVVLLQRRDGVLFRLLEGDEVVGAQRVCQLAGHDGLVSAVRALLDGGDLIDHQLGPA</sequence>
<accession>A0A0A8BBE1</accession>
<organism evidence="1 2">
    <name type="scientific">Berryella intestinalis</name>
    <dbReference type="NCBI Taxonomy" id="1531429"/>
    <lineage>
        <taxon>Bacteria</taxon>
        <taxon>Bacillati</taxon>
        <taxon>Actinomycetota</taxon>
        <taxon>Coriobacteriia</taxon>
        <taxon>Eggerthellales</taxon>
        <taxon>Eggerthellaceae</taxon>
        <taxon>Berryella</taxon>
    </lineage>
</organism>
<protein>
    <submittedName>
        <fullName evidence="1">Uncharacterized protein</fullName>
    </submittedName>
</protein>
<keyword evidence="2" id="KW-1185">Reference proteome</keyword>
<dbReference type="AlphaFoldDB" id="A0A0A8BBE1"/>
<dbReference type="KEGG" id="cbac:JI75_07185"/>
<proteinExistence type="predicted"/>
<evidence type="ECO:0000313" key="2">
    <source>
        <dbReference type="Proteomes" id="UP000031121"/>
    </source>
</evidence>
<reference evidence="1 2" key="2">
    <citation type="journal article" date="2015" name="Genome Announc.">
        <title>Complete Genome Sequence of Coriobacteriaceae Strain 68-1-3, a Novel Mucus-Degrading Isolate from the Swine Intestinal Tract.</title>
        <authorList>
            <person name="Looft T."/>
            <person name="Bayles D.O."/>
            <person name="Alt D.P."/>
            <person name="Stanton T.B."/>
        </authorList>
    </citation>
    <scope>NUCLEOTIDE SEQUENCE [LARGE SCALE GENOMIC DNA]</scope>
    <source>
        <strain evidence="1 2">68-1-3</strain>
    </source>
</reference>
<evidence type="ECO:0000313" key="1">
    <source>
        <dbReference type="EMBL" id="AJC12482.1"/>
    </source>
</evidence>
<dbReference type="HOGENOM" id="CLU_962122_0_0_11"/>
<dbReference type="RefSeq" id="WP_039689819.1">
    <property type="nucleotide sequence ID" value="NZ_CP009302.1"/>
</dbReference>
<dbReference type="EMBL" id="CP009302">
    <property type="protein sequence ID" value="AJC12482.1"/>
    <property type="molecule type" value="Genomic_DNA"/>
</dbReference>
<name>A0A0A8BBE1_9ACTN</name>
<gene>
    <name evidence="1" type="ORF">JI75_07185</name>
</gene>
<reference evidence="2" key="1">
    <citation type="submission" date="2014-08" db="EMBL/GenBank/DDBJ databases">
        <title>Coriobacteriaceae sp. complete genome.</title>
        <authorList>
            <person name="Looft T."/>
            <person name="Bayles D.O."/>
            <person name="Stanton T.B."/>
        </authorList>
    </citation>
    <scope>NUCLEOTIDE SEQUENCE [LARGE SCALE GENOMIC DNA]</scope>
    <source>
        <strain evidence="2">68-1-3</strain>
    </source>
</reference>